<dbReference type="PANTHER" id="PTHR38420">
    <property type="entry name" value="AP-4-A PHOSPHORYLASE II"/>
    <property type="match status" value="1"/>
</dbReference>
<sequence length="303" mass="33257">MGSDARLNEEDVLARFDRLVEEGTVVYNEDYRTVTVTDKGLPFEFRVLESHRTKPQLPREPQKPSISEQSGCRPGGDIGVAGYEIATLGSTHLLMANKFPAARPHLLILTQDGFRRQWEALDIDDLTAAHAGISLVSGRPLLLFNCGINGGCSRLHKHMQILPAPDPNKYTLWLDAEEPQLPFKFFIHRFQDGLPPPNKLLGIYETLLRQAEKVVDDAPVEGEAAIAHNVIMDQNWMVVIPRRSSSWDGVGANAASDVGEQLAEVGGQARDVEAAPRGAVAGAAVAAKAEEPEKPWSRRMQVA</sequence>
<dbReference type="Proteomes" id="UP001197093">
    <property type="component" value="Unassembled WGS sequence"/>
</dbReference>
<dbReference type="InterPro" id="IPR045759">
    <property type="entry name" value="Ap4A_phos1/2_N"/>
</dbReference>
<dbReference type="InterPro" id="IPR019200">
    <property type="entry name" value="ATP_adenylylTrfase_C"/>
</dbReference>
<dbReference type="InterPro" id="IPR043171">
    <property type="entry name" value="Ap4A_phos1/2-like"/>
</dbReference>
<dbReference type="PANTHER" id="PTHR38420:SF1">
    <property type="entry name" value="PUTATIVE (AFU_ORTHOLOGUE AFUA_5G14690)-RELATED"/>
    <property type="match status" value="1"/>
</dbReference>
<dbReference type="EMBL" id="JAHCVI010000001">
    <property type="protein sequence ID" value="KAG7291180.1"/>
    <property type="molecule type" value="Genomic_DNA"/>
</dbReference>
<dbReference type="InterPro" id="IPR009163">
    <property type="entry name" value="Ap4A_phos1/2"/>
</dbReference>
<gene>
    <name evidence="4" type="ORF">NEMBOFW57_001192</name>
</gene>
<dbReference type="Gene3D" id="3.30.428.70">
    <property type="match status" value="1"/>
</dbReference>
<dbReference type="Pfam" id="PF09830">
    <property type="entry name" value="ATP_transf"/>
    <property type="match status" value="1"/>
</dbReference>
<accession>A0AAD4I2D0</accession>
<evidence type="ECO:0000259" key="2">
    <source>
        <dbReference type="Pfam" id="PF09830"/>
    </source>
</evidence>
<evidence type="ECO:0000313" key="4">
    <source>
        <dbReference type="EMBL" id="KAG7291180.1"/>
    </source>
</evidence>
<dbReference type="GO" id="GO:0009117">
    <property type="term" value="P:nucleotide metabolic process"/>
    <property type="evidence" value="ECO:0007669"/>
    <property type="project" value="InterPro"/>
</dbReference>
<reference evidence="4" key="1">
    <citation type="submission" date="2023-02" db="EMBL/GenBank/DDBJ databases">
        <authorList>
            <person name="Palmer J.M."/>
        </authorList>
    </citation>
    <scope>NUCLEOTIDE SEQUENCE</scope>
    <source>
        <strain evidence="4">FW57</strain>
    </source>
</reference>
<feature type="domain" description="ATP adenylyltransferase C-terminal" evidence="2">
    <location>
        <begin position="179"/>
        <end position="260"/>
    </location>
</feature>
<feature type="region of interest" description="Disordered" evidence="1">
    <location>
        <begin position="52"/>
        <end position="74"/>
    </location>
</feature>
<evidence type="ECO:0008006" key="6">
    <source>
        <dbReference type="Google" id="ProtNLM"/>
    </source>
</evidence>
<feature type="domain" description="Ap4A phosphorylase 1/2 N-terminal" evidence="3">
    <location>
        <begin position="34"/>
        <end position="165"/>
    </location>
</feature>
<evidence type="ECO:0000313" key="5">
    <source>
        <dbReference type="Proteomes" id="UP001197093"/>
    </source>
</evidence>
<evidence type="ECO:0000259" key="3">
    <source>
        <dbReference type="Pfam" id="PF19327"/>
    </source>
</evidence>
<organism evidence="4 5">
    <name type="scientific">Staphylotrichum longicolle</name>
    <dbReference type="NCBI Taxonomy" id="669026"/>
    <lineage>
        <taxon>Eukaryota</taxon>
        <taxon>Fungi</taxon>
        <taxon>Dikarya</taxon>
        <taxon>Ascomycota</taxon>
        <taxon>Pezizomycotina</taxon>
        <taxon>Sordariomycetes</taxon>
        <taxon>Sordariomycetidae</taxon>
        <taxon>Sordariales</taxon>
        <taxon>Chaetomiaceae</taxon>
        <taxon>Staphylotrichum</taxon>
    </lineage>
</organism>
<dbReference type="GO" id="GO:0005524">
    <property type="term" value="F:ATP binding"/>
    <property type="evidence" value="ECO:0007669"/>
    <property type="project" value="InterPro"/>
</dbReference>
<comment type="caution">
    <text evidence="4">The sequence shown here is derived from an EMBL/GenBank/DDBJ whole genome shotgun (WGS) entry which is preliminary data.</text>
</comment>
<dbReference type="AlphaFoldDB" id="A0AAD4I2D0"/>
<name>A0AAD4I2D0_9PEZI</name>
<evidence type="ECO:0000256" key="1">
    <source>
        <dbReference type="SAM" id="MobiDB-lite"/>
    </source>
</evidence>
<dbReference type="Pfam" id="PF19327">
    <property type="entry name" value="Ap4A_phos_N"/>
    <property type="match status" value="1"/>
</dbReference>
<proteinExistence type="predicted"/>
<keyword evidence="5" id="KW-1185">Reference proteome</keyword>
<dbReference type="SUPFAM" id="SSF54197">
    <property type="entry name" value="HIT-like"/>
    <property type="match status" value="1"/>
</dbReference>
<dbReference type="InterPro" id="IPR036265">
    <property type="entry name" value="HIT-like_sf"/>
</dbReference>
<dbReference type="GO" id="GO:0003877">
    <property type="term" value="F:ATP:ADP adenylyltransferase activity"/>
    <property type="evidence" value="ECO:0007669"/>
    <property type="project" value="InterPro"/>
</dbReference>
<protein>
    <recommendedName>
        <fullName evidence="6">ATP adenylyltransferase</fullName>
    </recommendedName>
</protein>